<reference evidence="1" key="1">
    <citation type="submission" date="2021-03" db="EMBL/GenBank/DDBJ databases">
        <authorList>
            <person name="Tran Van P."/>
        </authorList>
    </citation>
    <scope>NUCLEOTIDE SEQUENCE</scope>
</reference>
<gene>
    <name evidence="1" type="ORF">TPAB3V08_LOCUS6224</name>
</gene>
<protein>
    <submittedName>
        <fullName evidence="1">Uncharacterized protein</fullName>
    </submittedName>
</protein>
<dbReference type="EMBL" id="CAJPIN010009054">
    <property type="protein sequence ID" value="CAG2059260.1"/>
    <property type="molecule type" value="Genomic_DNA"/>
</dbReference>
<name>A0ABN7P013_TIMPD</name>
<evidence type="ECO:0000313" key="1">
    <source>
        <dbReference type="EMBL" id="CAG2059260.1"/>
    </source>
</evidence>
<accession>A0ABN7P013</accession>
<dbReference type="Proteomes" id="UP001153148">
    <property type="component" value="Unassembled WGS sequence"/>
</dbReference>
<organism evidence="1 2">
    <name type="scientific">Timema podura</name>
    <name type="common">Walking stick</name>
    <dbReference type="NCBI Taxonomy" id="61482"/>
    <lineage>
        <taxon>Eukaryota</taxon>
        <taxon>Metazoa</taxon>
        <taxon>Ecdysozoa</taxon>
        <taxon>Arthropoda</taxon>
        <taxon>Hexapoda</taxon>
        <taxon>Insecta</taxon>
        <taxon>Pterygota</taxon>
        <taxon>Neoptera</taxon>
        <taxon>Polyneoptera</taxon>
        <taxon>Phasmatodea</taxon>
        <taxon>Timematodea</taxon>
        <taxon>Timematoidea</taxon>
        <taxon>Timematidae</taxon>
        <taxon>Timema</taxon>
    </lineage>
</organism>
<comment type="caution">
    <text evidence="1">The sequence shown here is derived from an EMBL/GenBank/DDBJ whole genome shotgun (WGS) entry which is preliminary data.</text>
</comment>
<sequence>MSSVGTGDLESSESYCRGITDAMKPYLQGYFSVILICLTSLFVQGESREIPQDQDCELIQDDGNNNSSQISINGTNSDHIKLCFKLGNLQV</sequence>
<keyword evidence="2" id="KW-1185">Reference proteome</keyword>
<evidence type="ECO:0000313" key="2">
    <source>
        <dbReference type="Proteomes" id="UP001153148"/>
    </source>
</evidence>
<proteinExistence type="predicted"/>